<protein>
    <submittedName>
        <fullName evidence="1">Uncharacterized protein</fullName>
    </submittedName>
</protein>
<evidence type="ECO:0000313" key="1">
    <source>
        <dbReference type="EMBL" id="SJN45744.1"/>
    </source>
</evidence>
<accession>A0A1R4KNZ6</accession>
<name>A0A1R4KNZ6_9LACT</name>
<reference evidence="1 2" key="1">
    <citation type="submission" date="2017-02" db="EMBL/GenBank/DDBJ databases">
        <authorList>
            <person name="Peterson S.W."/>
        </authorList>
    </citation>
    <scope>NUCLEOTIDE SEQUENCE [LARGE SCALE GENOMIC DNA]</scope>
    <source>
        <strain evidence="1 2">42ea</strain>
    </source>
</reference>
<evidence type="ECO:0000313" key="2">
    <source>
        <dbReference type="Proteomes" id="UP000195611"/>
    </source>
</evidence>
<dbReference type="Proteomes" id="UP000195611">
    <property type="component" value="Unassembled WGS sequence"/>
</dbReference>
<dbReference type="EMBL" id="FUKW01000169">
    <property type="protein sequence ID" value="SJN45744.1"/>
    <property type="molecule type" value="Genomic_DNA"/>
</dbReference>
<proteinExistence type="predicted"/>
<sequence>MQQKSKRHWKNNERLLFLEISMEKRFIKSIDNRDESHV</sequence>
<organism evidence="1 2">
    <name type="scientific">Marinilactibacillus psychrotolerans 42ea</name>
    <dbReference type="NCBI Taxonomy" id="1255609"/>
    <lineage>
        <taxon>Bacteria</taxon>
        <taxon>Bacillati</taxon>
        <taxon>Bacillota</taxon>
        <taxon>Bacilli</taxon>
        <taxon>Lactobacillales</taxon>
        <taxon>Carnobacteriaceae</taxon>
        <taxon>Marinilactibacillus</taxon>
    </lineage>
</organism>
<gene>
    <name evidence="1" type="ORF">FM115_11285</name>
</gene>
<dbReference type="AlphaFoldDB" id="A0A1R4KNZ6"/>